<protein>
    <submittedName>
        <fullName evidence="2">Uncharacterized protein</fullName>
    </submittedName>
</protein>
<feature type="signal peptide" evidence="1">
    <location>
        <begin position="1"/>
        <end position="21"/>
    </location>
</feature>
<keyword evidence="3" id="KW-1185">Reference proteome</keyword>
<evidence type="ECO:0000313" key="3">
    <source>
        <dbReference type="Proteomes" id="UP001271007"/>
    </source>
</evidence>
<comment type="caution">
    <text evidence="2">The sequence shown here is derived from an EMBL/GenBank/DDBJ whole genome shotgun (WGS) entry which is preliminary data.</text>
</comment>
<dbReference type="Proteomes" id="UP001271007">
    <property type="component" value="Unassembled WGS sequence"/>
</dbReference>
<name>A0AAJ0G7H1_9PEZI</name>
<keyword evidence="1" id="KW-0732">Signal</keyword>
<accession>A0AAJ0G7H1</accession>
<proteinExistence type="predicted"/>
<gene>
    <name evidence="2" type="ORF">LTR09_007839</name>
</gene>
<dbReference type="AlphaFoldDB" id="A0AAJ0G7H1"/>
<reference evidence="2" key="1">
    <citation type="submission" date="2023-04" db="EMBL/GenBank/DDBJ databases">
        <title>Black Yeasts Isolated from many extreme environments.</title>
        <authorList>
            <person name="Coleine C."/>
            <person name="Stajich J.E."/>
            <person name="Selbmann L."/>
        </authorList>
    </citation>
    <scope>NUCLEOTIDE SEQUENCE</scope>
    <source>
        <strain evidence="2">CCFEE 5312</strain>
    </source>
</reference>
<dbReference type="EMBL" id="JAWDJX010000028">
    <property type="protein sequence ID" value="KAK3051089.1"/>
    <property type="molecule type" value="Genomic_DNA"/>
</dbReference>
<organism evidence="2 3">
    <name type="scientific">Extremus antarcticus</name>
    <dbReference type="NCBI Taxonomy" id="702011"/>
    <lineage>
        <taxon>Eukaryota</taxon>
        <taxon>Fungi</taxon>
        <taxon>Dikarya</taxon>
        <taxon>Ascomycota</taxon>
        <taxon>Pezizomycotina</taxon>
        <taxon>Dothideomycetes</taxon>
        <taxon>Dothideomycetidae</taxon>
        <taxon>Mycosphaerellales</taxon>
        <taxon>Extremaceae</taxon>
        <taxon>Extremus</taxon>
    </lineage>
</organism>
<sequence>MAITLLKRAVVLLFAGSTAFASPTDLIVRQTNQTTDAPYVINGHFGQPLEGTWDIGYPAGTTSSFGPKTTETTCFRSLIPETAATMAIHKTTTSTRPLSTLSLGIYHDVAWDYRLSEHWDSIYWRFPGAVHVEPRGGHSLKGSYSRIVKKNQWYTYRSRFRLNPSRPKLPNPTNVTLVVAYRKCDYCGGNGLQGDVQIDNVRVHLS</sequence>
<evidence type="ECO:0000256" key="1">
    <source>
        <dbReference type="SAM" id="SignalP"/>
    </source>
</evidence>
<feature type="chain" id="PRO_5042570079" evidence="1">
    <location>
        <begin position="22"/>
        <end position="206"/>
    </location>
</feature>
<evidence type="ECO:0000313" key="2">
    <source>
        <dbReference type="EMBL" id="KAK3051089.1"/>
    </source>
</evidence>